<keyword evidence="1" id="KW-1133">Transmembrane helix</keyword>
<organism evidence="2 3">
    <name type="scientific">Bacillus paralicheniformis</name>
    <dbReference type="NCBI Taxonomy" id="1648923"/>
    <lineage>
        <taxon>Bacteria</taxon>
        <taxon>Bacillati</taxon>
        <taxon>Bacillota</taxon>
        <taxon>Bacilli</taxon>
        <taxon>Bacillales</taxon>
        <taxon>Bacillaceae</taxon>
        <taxon>Bacillus</taxon>
    </lineage>
</organism>
<keyword evidence="1" id="KW-0472">Membrane</keyword>
<reference evidence="2" key="1">
    <citation type="submission" date="2022-12" db="EMBL/GenBank/DDBJ databases">
        <title>Draft Genome Sequences of Bacillus licheniformis and Bacillus paralicheniformis strains isolated from Irish skim milk powders.</title>
        <authorList>
            <person name="Lourenco A."/>
            <person name="Li F."/>
            <person name="Geraldine D."/>
            <person name="Tobin J.T."/>
            <person name="Butler F."/>
            <person name="Jordan K."/>
            <person name="Obrien T."/>
        </authorList>
    </citation>
    <scope>NUCLEOTIDE SEQUENCE</scope>
    <source>
        <strain evidence="2">3370</strain>
    </source>
</reference>
<dbReference type="Pfam" id="PF09946">
    <property type="entry name" value="DUF2178"/>
    <property type="match status" value="1"/>
</dbReference>
<feature type="transmembrane region" description="Helical" evidence="1">
    <location>
        <begin position="12"/>
        <end position="31"/>
    </location>
</feature>
<accession>A0AAW6KMA5</accession>
<sequence>MKILTETMTNTLIALAGLGIGVLGIAIIYSVNRRIGKKERLFDERQQKINYQAKALSWNITMAAILIAWTLAIIFQGISFSFFLITGLYILQCLSMLITTVYLAQKN</sequence>
<keyword evidence="1" id="KW-0812">Transmembrane</keyword>
<name>A0AAW6KMA5_9BACI</name>
<proteinExistence type="predicted"/>
<feature type="transmembrane region" description="Helical" evidence="1">
    <location>
        <begin position="55"/>
        <end position="75"/>
    </location>
</feature>
<dbReference type="EMBL" id="JARAFO010000591">
    <property type="protein sequence ID" value="MDE1455592.1"/>
    <property type="molecule type" value="Genomic_DNA"/>
</dbReference>
<evidence type="ECO:0000256" key="1">
    <source>
        <dbReference type="SAM" id="Phobius"/>
    </source>
</evidence>
<comment type="caution">
    <text evidence="2">The sequence shown here is derived from an EMBL/GenBank/DDBJ whole genome shotgun (WGS) entry which is preliminary data.</text>
</comment>
<gene>
    <name evidence="2" type="ORF">PVN32_26215</name>
</gene>
<dbReference type="RefSeq" id="WP_236613659.1">
    <property type="nucleotide sequence ID" value="NZ_AP025340.1"/>
</dbReference>
<protein>
    <submittedName>
        <fullName evidence="2">DUF2178 domain-containing protein</fullName>
    </submittedName>
</protein>
<dbReference type="InterPro" id="IPR019235">
    <property type="entry name" value="DUF2178_TM"/>
</dbReference>
<evidence type="ECO:0000313" key="3">
    <source>
        <dbReference type="Proteomes" id="UP001216709"/>
    </source>
</evidence>
<feature type="transmembrane region" description="Helical" evidence="1">
    <location>
        <begin position="81"/>
        <end position="104"/>
    </location>
</feature>
<dbReference type="AlphaFoldDB" id="A0AAW6KMA5"/>
<evidence type="ECO:0000313" key="2">
    <source>
        <dbReference type="EMBL" id="MDE1455592.1"/>
    </source>
</evidence>
<dbReference type="Proteomes" id="UP001216709">
    <property type="component" value="Unassembled WGS sequence"/>
</dbReference>